<dbReference type="AlphaFoldDB" id="A0AAD6BVW3"/>
<dbReference type="RefSeq" id="XP_056759604.1">
    <property type="nucleotide sequence ID" value="XM_056914850.1"/>
</dbReference>
<keyword evidence="3" id="KW-1185">Reference proteome</keyword>
<gene>
    <name evidence="2" type="ORF">N7458_011468</name>
</gene>
<name>A0AAD6BVW3_9EURO</name>
<feature type="compositionally biased region" description="Basic and acidic residues" evidence="1">
    <location>
        <begin position="58"/>
        <end position="70"/>
    </location>
</feature>
<reference evidence="2" key="1">
    <citation type="submission" date="2022-12" db="EMBL/GenBank/DDBJ databases">
        <authorList>
            <person name="Petersen C."/>
        </authorList>
    </citation>
    <scope>NUCLEOTIDE SEQUENCE</scope>
    <source>
        <strain evidence="2">IBT 16125</strain>
    </source>
</reference>
<proteinExistence type="predicted"/>
<feature type="compositionally biased region" description="Polar residues" evidence="1">
    <location>
        <begin position="1"/>
        <end position="16"/>
    </location>
</feature>
<protein>
    <submittedName>
        <fullName evidence="2">Uncharacterized protein</fullName>
    </submittedName>
</protein>
<dbReference type="GeneID" id="81605093"/>
<reference evidence="2" key="2">
    <citation type="journal article" date="2023" name="IMA Fungus">
        <title>Comparative genomic study of the Penicillium genus elucidates a diverse pangenome and 15 lateral gene transfer events.</title>
        <authorList>
            <person name="Petersen C."/>
            <person name="Sorensen T."/>
            <person name="Nielsen M.R."/>
            <person name="Sondergaard T.E."/>
            <person name="Sorensen J.L."/>
            <person name="Fitzpatrick D.A."/>
            <person name="Frisvad J.C."/>
            <person name="Nielsen K.L."/>
        </authorList>
    </citation>
    <scope>NUCLEOTIDE SEQUENCE</scope>
    <source>
        <strain evidence="2">IBT 16125</strain>
    </source>
</reference>
<organism evidence="2 3">
    <name type="scientific">Penicillium daleae</name>
    <dbReference type="NCBI Taxonomy" id="63821"/>
    <lineage>
        <taxon>Eukaryota</taxon>
        <taxon>Fungi</taxon>
        <taxon>Dikarya</taxon>
        <taxon>Ascomycota</taxon>
        <taxon>Pezizomycotina</taxon>
        <taxon>Eurotiomycetes</taxon>
        <taxon>Eurotiomycetidae</taxon>
        <taxon>Eurotiales</taxon>
        <taxon>Aspergillaceae</taxon>
        <taxon>Penicillium</taxon>
    </lineage>
</organism>
<feature type="region of interest" description="Disordered" evidence="1">
    <location>
        <begin position="1"/>
        <end position="70"/>
    </location>
</feature>
<evidence type="ECO:0000256" key="1">
    <source>
        <dbReference type="SAM" id="MobiDB-lite"/>
    </source>
</evidence>
<sequence>MAGGWTQASDAQNNASDWGVLWTPDRPDGGAKAGWSCGGDQSGFSSNKSKRGVGLRGSKKEEEGPTRLNF</sequence>
<dbReference type="Proteomes" id="UP001213681">
    <property type="component" value="Unassembled WGS sequence"/>
</dbReference>
<evidence type="ECO:0000313" key="2">
    <source>
        <dbReference type="EMBL" id="KAJ5432312.1"/>
    </source>
</evidence>
<accession>A0AAD6BVW3</accession>
<comment type="caution">
    <text evidence="2">The sequence shown here is derived from an EMBL/GenBank/DDBJ whole genome shotgun (WGS) entry which is preliminary data.</text>
</comment>
<dbReference type="EMBL" id="JAPVEA010000009">
    <property type="protein sequence ID" value="KAJ5432312.1"/>
    <property type="molecule type" value="Genomic_DNA"/>
</dbReference>
<evidence type="ECO:0000313" key="3">
    <source>
        <dbReference type="Proteomes" id="UP001213681"/>
    </source>
</evidence>